<organism evidence="3 4">
    <name type="scientific">Alteromonas aestuariivivens</name>
    <dbReference type="NCBI Taxonomy" id="1938339"/>
    <lineage>
        <taxon>Bacteria</taxon>
        <taxon>Pseudomonadati</taxon>
        <taxon>Pseudomonadota</taxon>
        <taxon>Gammaproteobacteria</taxon>
        <taxon>Alteromonadales</taxon>
        <taxon>Alteromonadaceae</taxon>
        <taxon>Alteromonas/Salinimonas group</taxon>
        <taxon>Alteromonas</taxon>
    </lineage>
</organism>
<protein>
    <submittedName>
        <fullName evidence="3">Uncharacterized protein</fullName>
    </submittedName>
</protein>
<reference evidence="4" key="1">
    <citation type="submission" date="2018-08" db="EMBL/GenBank/DDBJ databases">
        <authorList>
            <person name="Zhang J."/>
            <person name="Du Z.-J."/>
        </authorList>
    </citation>
    <scope>NUCLEOTIDE SEQUENCE [LARGE SCALE GENOMIC DNA]</scope>
    <source>
        <strain evidence="4">KCTC 52655</strain>
    </source>
</reference>
<dbReference type="RefSeq" id="WP_115591599.1">
    <property type="nucleotide sequence ID" value="NZ_QRHA01000001.1"/>
</dbReference>
<keyword evidence="4" id="KW-1185">Reference proteome</keyword>
<sequence>MQLSRIVLLSVFLGVFSTPVLSEPPHKAEKLPKGLHKKAQKGKELPPGWQKKLHKGERLDQSVYEAGNVIFRDHEKGVIAIEVDDKVIRLLESTHEIIDVLDEF</sequence>
<evidence type="ECO:0000256" key="2">
    <source>
        <dbReference type="SAM" id="SignalP"/>
    </source>
</evidence>
<feature type="chain" id="PRO_5017813320" evidence="2">
    <location>
        <begin position="23"/>
        <end position="104"/>
    </location>
</feature>
<feature type="signal peptide" evidence="2">
    <location>
        <begin position="1"/>
        <end position="22"/>
    </location>
</feature>
<keyword evidence="2" id="KW-0732">Signal</keyword>
<dbReference type="AlphaFoldDB" id="A0A3D8MEK8"/>
<evidence type="ECO:0000256" key="1">
    <source>
        <dbReference type="SAM" id="MobiDB-lite"/>
    </source>
</evidence>
<proteinExistence type="predicted"/>
<accession>A0A3D8MEK8</accession>
<name>A0A3D8MEK8_9ALTE</name>
<dbReference type="EMBL" id="QRHA01000001">
    <property type="protein sequence ID" value="RDV29309.1"/>
    <property type="molecule type" value="Genomic_DNA"/>
</dbReference>
<comment type="caution">
    <text evidence="3">The sequence shown here is derived from an EMBL/GenBank/DDBJ whole genome shotgun (WGS) entry which is preliminary data.</text>
</comment>
<evidence type="ECO:0000313" key="4">
    <source>
        <dbReference type="Proteomes" id="UP000256561"/>
    </source>
</evidence>
<evidence type="ECO:0000313" key="3">
    <source>
        <dbReference type="EMBL" id="RDV29309.1"/>
    </source>
</evidence>
<feature type="region of interest" description="Disordered" evidence="1">
    <location>
        <begin position="24"/>
        <end position="50"/>
    </location>
</feature>
<dbReference type="Proteomes" id="UP000256561">
    <property type="component" value="Unassembled WGS sequence"/>
</dbReference>
<dbReference type="Gene3D" id="3.10.450.160">
    <property type="entry name" value="inner membrane protein cigr"/>
    <property type="match status" value="1"/>
</dbReference>
<dbReference type="OrthoDB" id="5739345at2"/>
<gene>
    <name evidence="3" type="ORF">DXV75_02330</name>
</gene>